<dbReference type="AlphaFoldDB" id="A0A061RHW4"/>
<protein>
    <submittedName>
        <fullName evidence="2">Uncharacterized protein</fullName>
    </submittedName>
</protein>
<feature type="region of interest" description="Disordered" evidence="1">
    <location>
        <begin position="58"/>
        <end position="77"/>
    </location>
</feature>
<feature type="compositionally biased region" description="Polar residues" evidence="1">
    <location>
        <begin position="63"/>
        <end position="77"/>
    </location>
</feature>
<dbReference type="EMBL" id="GBEZ01015837">
    <property type="protein sequence ID" value="JAC70359.1"/>
    <property type="molecule type" value="Transcribed_RNA"/>
</dbReference>
<gene>
    <name evidence="2" type="ORF">TSPGSL018_4322</name>
</gene>
<evidence type="ECO:0000256" key="1">
    <source>
        <dbReference type="SAM" id="MobiDB-lite"/>
    </source>
</evidence>
<accession>A0A061RHW4</accession>
<name>A0A061RHW4_9CHLO</name>
<reference evidence="2" key="1">
    <citation type="submission" date="2014-05" db="EMBL/GenBank/DDBJ databases">
        <title>The transcriptome of the halophilic microalga Tetraselmis sp. GSL018 isolated from the Great Salt Lake, Utah.</title>
        <authorList>
            <person name="Jinkerson R.E."/>
            <person name="D'Adamo S."/>
            <person name="Posewitz M.C."/>
        </authorList>
    </citation>
    <scope>NUCLEOTIDE SEQUENCE</scope>
    <source>
        <strain evidence="2">GSL018</strain>
    </source>
</reference>
<feature type="region of interest" description="Disordered" evidence="1">
    <location>
        <begin position="28"/>
        <end position="51"/>
    </location>
</feature>
<organism evidence="2">
    <name type="scientific">Tetraselmis sp. GSL018</name>
    <dbReference type="NCBI Taxonomy" id="582737"/>
    <lineage>
        <taxon>Eukaryota</taxon>
        <taxon>Viridiplantae</taxon>
        <taxon>Chlorophyta</taxon>
        <taxon>core chlorophytes</taxon>
        <taxon>Chlorodendrophyceae</taxon>
        <taxon>Chlorodendrales</taxon>
        <taxon>Chlorodendraceae</taxon>
        <taxon>Tetraselmis</taxon>
    </lineage>
</organism>
<evidence type="ECO:0000313" key="2">
    <source>
        <dbReference type="EMBL" id="JAC70359.1"/>
    </source>
</evidence>
<sequence length="77" mass="8282">PEPYLDAQPRARGCTRNARGRFWAEPTLSCGEHRAGPGSQGGPWRAARLSCSPEGQLGRQAWFPSSSVPSPDSRTAC</sequence>
<feature type="non-terminal residue" evidence="2">
    <location>
        <position position="1"/>
    </location>
</feature>
<proteinExistence type="predicted"/>